<dbReference type="HOGENOM" id="CLU_1725990_0_0_1"/>
<proteinExistence type="predicted"/>
<dbReference type="InParanoid" id="K3WJX5"/>
<evidence type="ECO:0000313" key="3">
    <source>
        <dbReference type="Proteomes" id="UP000019132"/>
    </source>
</evidence>
<reference evidence="3" key="2">
    <citation type="submission" date="2010-04" db="EMBL/GenBank/DDBJ databases">
        <authorList>
            <person name="Buell R."/>
            <person name="Hamilton J."/>
            <person name="Hostetler J."/>
        </authorList>
    </citation>
    <scope>NUCLEOTIDE SEQUENCE [LARGE SCALE GENOMIC DNA]</scope>
    <source>
        <strain evidence="3">DAOM:BR144</strain>
    </source>
</reference>
<evidence type="ECO:0000313" key="2">
    <source>
        <dbReference type="EnsemblProtists" id="PYU1_T005267"/>
    </source>
</evidence>
<organism evidence="2 3">
    <name type="scientific">Globisporangium ultimum (strain ATCC 200006 / CBS 805.95 / DAOM BR144)</name>
    <name type="common">Pythium ultimum</name>
    <dbReference type="NCBI Taxonomy" id="431595"/>
    <lineage>
        <taxon>Eukaryota</taxon>
        <taxon>Sar</taxon>
        <taxon>Stramenopiles</taxon>
        <taxon>Oomycota</taxon>
        <taxon>Peronosporomycetes</taxon>
        <taxon>Pythiales</taxon>
        <taxon>Pythiaceae</taxon>
        <taxon>Globisporangium</taxon>
    </lineage>
</organism>
<reference evidence="2" key="3">
    <citation type="submission" date="2015-02" db="UniProtKB">
        <authorList>
            <consortium name="EnsemblProtists"/>
        </authorList>
    </citation>
    <scope>IDENTIFICATION</scope>
    <source>
        <strain evidence="2">DAOM BR144</strain>
    </source>
</reference>
<feature type="compositionally biased region" description="Polar residues" evidence="1">
    <location>
        <begin position="11"/>
        <end position="20"/>
    </location>
</feature>
<keyword evidence="3" id="KW-1185">Reference proteome</keyword>
<dbReference type="EnsemblProtists" id="PYU1_T005267">
    <property type="protein sequence ID" value="PYU1_T005267"/>
    <property type="gene ID" value="PYU1_G005256"/>
</dbReference>
<protein>
    <submittedName>
        <fullName evidence="2">Uncharacterized protein</fullName>
    </submittedName>
</protein>
<reference evidence="3" key="1">
    <citation type="journal article" date="2010" name="Genome Biol.">
        <title>Genome sequence of the necrotrophic plant pathogen Pythium ultimum reveals original pathogenicity mechanisms and effector repertoire.</title>
        <authorList>
            <person name="Levesque C.A."/>
            <person name="Brouwer H."/>
            <person name="Cano L."/>
            <person name="Hamilton J.P."/>
            <person name="Holt C."/>
            <person name="Huitema E."/>
            <person name="Raffaele S."/>
            <person name="Robideau G.P."/>
            <person name="Thines M."/>
            <person name="Win J."/>
            <person name="Zerillo M.M."/>
            <person name="Beakes G.W."/>
            <person name="Boore J.L."/>
            <person name="Busam D."/>
            <person name="Dumas B."/>
            <person name="Ferriera S."/>
            <person name="Fuerstenberg S.I."/>
            <person name="Gachon C.M."/>
            <person name="Gaulin E."/>
            <person name="Govers F."/>
            <person name="Grenville-Briggs L."/>
            <person name="Horner N."/>
            <person name="Hostetler J."/>
            <person name="Jiang R.H."/>
            <person name="Johnson J."/>
            <person name="Krajaejun T."/>
            <person name="Lin H."/>
            <person name="Meijer H.J."/>
            <person name="Moore B."/>
            <person name="Morris P."/>
            <person name="Phuntmart V."/>
            <person name="Puiu D."/>
            <person name="Shetty J."/>
            <person name="Stajich J.E."/>
            <person name="Tripathy S."/>
            <person name="Wawra S."/>
            <person name="van West P."/>
            <person name="Whitty B.R."/>
            <person name="Coutinho P.M."/>
            <person name="Henrissat B."/>
            <person name="Martin F."/>
            <person name="Thomas P.D."/>
            <person name="Tyler B.M."/>
            <person name="De Vries R.P."/>
            <person name="Kamoun S."/>
            <person name="Yandell M."/>
            <person name="Tisserat N."/>
            <person name="Buell C.R."/>
        </authorList>
    </citation>
    <scope>NUCLEOTIDE SEQUENCE</scope>
    <source>
        <strain evidence="3">DAOM:BR144</strain>
    </source>
</reference>
<name>K3WJX5_GLOUD</name>
<dbReference type="AlphaFoldDB" id="K3WJX5"/>
<evidence type="ECO:0000256" key="1">
    <source>
        <dbReference type="SAM" id="MobiDB-lite"/>
    </source>
</evidence>
<accession>K3WJX5</accession>
<dbReference type="EMBL" id="GL376633">
    <property type="status" value="NOT_ANNOTATED_CDS"/>
    <property type="molecule type" value="Genomic_DNA"/>
</dbReference>
<dbReference type="VEuPathDB" id="FungiDB:PYU1_G005256"/>
<sequence>MPPPPSFSAEPLNTSAATSEGDSFEYVEFDGLQDALSHPSGSRHGLTSQRSVYESTQDSAYLIPIHENSIAANSSYSGRMQQHGSGFHFDLDAADRKHRAGVAQRDLQGAATTLNNGDMLALEKPLHAPIELDDYYDYYDYYDCGRLCEITP</sequence>
<feature type="region of interest" description="Disordered" evidence="1">
    <location>
        <begin position="1"/>
        <end position="20"/>
    </location>
</feature>
<dbReference type="Proteomes" id="UP000019132">
    <property type="component" value="Unassembled WGS sequence"/>
</dbReference>